<dbReference type="EMBL" id="KF119413">
    <property type="protein sequence ID" value="AIA86679.1"/>
    <property type="molecule type" value="Genomic_DNA"/>
</dbReference>
<dbReference type="Gene3D" id="3.90.550.10">
    <property type="entry name" value="Spore Coat Polysaccharide Biosynthesis Protein SpsA, Chain A"/>
    <property type="match status" value="1"/>
</dbReference>
<dbReference type="AlphaFoldDB" id="A0A060BUQ8"/>
<sequence>MLDGKVLFLPKRYNYLYNLDRQSLFKKQPVNESYENQMIIHFAGHAKPWHSWVQQWPVVQEYTALQRQTPWKNVPVVQPKGRRISTRQPVRRVWKADMEI</sequence>
<dbReference type="InterPro" id="IPR029044">
    <property type="entry name" value="Nucleotide-diphossugar_trans"/>
</dbReference>
<dbReference type="Pfam" id="PF01501">
    <property type="entry name" value="Glyco_transf_8"/>
    <property type="match status" value="1"/>
</dbReference>
<evidence type="ECO:0000313" key="1">
    <source>
        <dbReference type="EMBL" id="AIA86679.1"/>
    </source>
</evidence>
<dbReference type="SUPFAM" id="SSF53448">
    <property type="entry name" value="Nucleotide-diphospho-sugar transferases"/>
    <property type="match status" value="1"/>
</dbReference>
<proteinExistence type="predicted"/>
<protein>
    <submittedName>
        <fullName evidence="1">CAZy families GT8 protein</fullName>
    </submittedName>
</protein>
<accession>A0A060BUQ8</accession>
<reference evidence="1" key="1">
    <citation type="journal article" date="2013" name="Environ. Microbiol.">
        <title>Seasonally variable intestinal metagenomes of the red palm weevil (Rhynchophorus ferrugineus).</title>
        <authorList>
            <person name="Jia S."/>
            <person name="Zhang X."/>
            <person name="Zhang G."/>
            <person name="Yin A."/>
            <person name="Zhang S."/>
            <person name="Li F."/>
            <person name="Wang L."/>
            <person name="Zhao D."/>
            <person name="Yun Q."/>
            <person name="Tala"/>
            <person name="Wang J."/>
            <person name="Sun G."/>
            <person name="Baabdullah M."/>
            <person name="Yu X."/>
            <person name="Hu S."/>
            <person name="Al-Mssallem I.S."/>
            <person name="Yu J."/>
        </authorList>
    </citation>
    <scope>NUCLEOTIDE SEQUENCE</scope>
</reference>
<organism evidence="1">
    <name type="scientific">uncultured Escherichia sp</name>
    <dbReference type="NCBI Taxonomy" id="237777"/>
    <lineage>
        <taxon>Bacteria</taxon>
        <taxon>Pseudomonadati</taxon>
        <taxon>Pseudomonadota</taxon>
        <taxon>Gammaproteobacteria</taxon>
        <taxon>Enterobacterales</taxon>
        <taxon>Enterobacteriaceae</taxon>
        <taxon>Escherichia</taxon>
        <taxon>environmental samples</taxon>
    </lineage>
</organism>
<dbReference type="GO" id="GO:0016757">
    <property type="term" value="F:glycosyltransferase activity"/>
    <property type="evidence" value="ECO:0007669"/>
    <property type="project" value="InterPro"/>
</dbReference>
<dbReference type="InterPro" id="IPR002495">
    <property type="entry name" value="Glyco_trans_8"/>
</dbReference>
<name>A0A060BUQ8_9ESCH</name>